<name>A0ABD1F243_HYPHA</name>
<dbReference type="InterPro" id="IPR049936">
    <property type="entry name" value="TopBP1_BRCT_8"/>
</dbReference>
<feature type="domain" description="BRCT" evidence="3">
    <location>
        <begin position="1007"/>
        <end position="1099"/>
    </location>
</feature>
<feature type="domain" description="BRCT" evidence="3">
    <location>
        <begin position="578"/>
        <end position="664"/>
    </location>
</feature>
<dbReference type="AlphaFoldDB" id="A0ABD1F243"/>
<proteinExistence type="predicted"/>
<feature type="domain" description="BRCT" evidence="3">
    <location>
        <begin position="199"/>
        <end position="288"/>
    </location>
</feature>
<keyword evidence="1" id="KW-0677">Repeat</keyword>
<dbReference type="PROSITE" id="PS50172">
    <property type="entry name" value="BRCT"/>
    <property type="match status" value="6"/>
</dbReference>
<dbReference type="SUPFAM" id="SSF52113">
    <property type="entry name" value="BRCT domain"/>
    <property type="match status" value="6"/>
</dbReference>
<dbReference type="CDD" id="cd17738">
    <property type="entry name" value="BRCT_TopBP1_rpt7"/>
    <property type="match status" value="1"/>
</dbReference>
<dbReference type="EMBL" id="JBDJPC010000003">
    <property type="protein sequence ID" value="KAL1509318.1"/>
    <property type="molecule type" value="Genomic_DNA"/>
</dbReference>
<dbReference type="Pfam" id="PF00533">
    <property type="entry name" value="BRCT"/>
    <property type="match status" value="2"/>
</dbReference>
<dbReference type="InterPro" id="IPR001357">
    <property type="entry name" value="BRCT_dom"/>
</dbReference>
<dbReference type="PANTHER" id="PTHR13561:SF20">
    <property type="entry name" value="DNA TOPOISOMERASE 2-BINDING PROTEIN 1"/>
    <property type="match status" value="1"/>
</dbReference>
<dbReference type="CDD" id="cd17731">
    <property type="entry name" value="BRCT_TopBP1_rpt2_like"/>
    <property type="match status" value="1"/>
</dbReference>
<organism evidence="4 5">
    <name type="scientific">Hypothenemus hampei</name>
    <name type="common">Coffee berry borer</name>
    <dbReference type="NCBI Taxonomy" id="57062"/>
    <lineage>
        <taxon>Eukaryota</taxon>
        <taxon>Metazoa</taxon>
        <taxon>Ecdysozoa</taxon>
        <taxon>Arthropoda</taxon>
        <taxon>Hexapoda</taxon>
        <taxon>Insecta</taxon>
        <taxon>Pterygota</taxon>
        <taxon>Neoptera</taxon>
        <taxon>Endopterygota</taxon>
        <taxon>Coleoptera</taxon>
        <taxon>Polyphaga</taxon>
        <taxon>Cucujiformia</taxon>
        <taxon>Curculionidae</taxon>
        <taxon>Scolytinae</taxon>
        <taxon>Hypothenemus</taxon>
    </lineage>
</organism>
<feature type="compositionally biased region" description="Polar residues" evidence="2">
    <location>
        <begin position="789"/>
        <end position="800"/>
    </location>
</feature>
<protein>
    <recommendedName>
        <fullName evidence="3">BRCT domain-containing protein</fullName>
    </recommendedName>
</protein>
<evidence type="ECO:0000259" key="3">
    <source>
        <dbReference type="PROSITE" id="PS50172"/>
    </source>
</evidence>
<reference evidence="4 5" key="1">
    <citation type="submission" date="2024-05" db="EMBL/GenBank/DDBJ databases">
        <title>Genetic variation in Jamaican populations of the coffee berry borer (Hypothenemus hampei).</title>
        <authorList>
            <person name="Errbii M."/>
            <person name="Myrie A."/>
        </authorList>
    </citation>
    <scope>NUCLEOTIDE SEQUENCE [LARGE SCALE GENOMIC DNA]</scope>
    <source>
        <strain evidence="4">JA-Hopewell-2020-01-JO</strain>
        <tissue evidence="4">Whole body</tissue>
    </source>
</reference>
<dbReference type="Gene3D" id="3.40.50.10190">
    <property type="entry name" value="BRCT domain"/>
    <property type="match status" value="8"/>
</dbReference>
<dbReference type="InterPro" id="IPR059215">
    <property type="entry name" value="BRCT2_TopBP1-like"/>
</dbReference>
<feature type="domain" description="BRCT" evidence="3">
    <location>
        <begin position="363"/>
        <end position="453"/>
    </location>
</feature>
<feature type="domain" description="BRCT" evidence="3">
    <location>
        <begin position="674"/>
        <end position="771"/>
    </location>
</feature>
<evidence type="ECO:0000256" key="1">
    <source>
        <dbReference type="ARBA" id="ARBA00022737"/>
    </source>
</evidence>
<evidence type="ECO:0000313" key="5">
    <source>
        <dbReference type="Proteomes" id="UP001566132"/>
    </source>
</evidence>
<feature type="domain" description="BRCT" evidence="3">
    <location>
        <begin position="95"/>
        <end position="179"/>
    </location>
</feature>
<comment type="caution">
    <text evidence="4">The sequence shown here is derived from an EMBL/GenBank/DDBJ whole genome shotgun (WGS) entry which is preliminary data.</text>
</comment>
<gene>
    <name evidence="4" type="ORF">ABEB36_004080</name>
</gene>
<accession>A0ABD1F243</accession>
<evidence type="ECO:0000256" key="2">
    <source>
        <dbReference type="SAM" id="MobiDB-lite"/>
    </source>
</evidence>
<feature type="region of interest" description="Disordered" evidence="2">
    <location>
        <begin position="787"/>
        <end position="811"/>
    </location>
</feature>
<dbReference type="FunFam" id="3.40.50.10190:FF:000020">
    <property type="entry name" value="DNA topoisomerase II binding protein 1"/>
    <property type="match status" value="1"/>
</dbReference>
<keyword evidence="5" id="KW-1185">Reference proteome</keyword>
<dbReference type="CDD" id="cd17718">
    <property type="entry name" value="BRCT_TopBP1_rpt3"/>
    <property type="match status" value="1"/>
</dbReference>
<dbReference type="Proteomes" id="UP001566132">
    <property type="component" value="Unassembled WGS sequence"/>
</dbReference>
<dbReference type="FunFam" id="3.40.50.10190:FF:000018">
    <property type="entry name" value="DNA topoisomerase 2-binding protein 1"/>
    <property type="match status" value="1"/>
</dbReference>
<dbReference type="PANTHER" id="PTHR13561">
    <property type="entry name" value="DNA REPLICATION REGULATOR DPB11-RELATED"/>
    <property type="match status" value="1"/>
</dbReference>
<dbReference type="InterPro" id="IPR036420">
    <property type="entry name" value="BRCT_dom_sf"/>
</dbReference>
<dbReference type="CDD" id="cd17728">
    <property type="entry name" value="BRCT_TopBP1_rpt8"/>
    <property type="match status" value="1"/>
</dbReference>
<dbReference type="SMART" id="SM00292">
    <property type="entry name" value="BRCT"/>
    <property type="match status" value="6"/>
</dbReference>
<dbReference type="Pfam" id="PF16589">
    <property type="entry name" value="BRCT_2"/>
    <property type="match status" value="1"/>
</dbReference>
<dbReference type="Pfam" id="PF12738">
    <property type="entry name" value="PTCB-BRCT"/>
    <property type="match status" value="2"/>
</dbReference>
<sequence>MSNIRIIFVLPPEAETGSDASEIMNQAYDCCKMEVDNTFWAQESELLQLELNKSDYLIFESVENKDFSQFIERKCAVLGPLAISICLTEGKTIPNVQWPIQNVTLHGCQITCSQLPKKEKEQLKNKIQLMGGLYIPQFTESITHLICGGTKSEKYMLAVEKGVKLMLPDWIHHLFEESKTRNVSAKDTSILEKFKCPALHNLVICTTGLSVFKERQKLSEIIVTNGGTMVMKLNLGKTDILVCHGNAGTCSDKYKAAKSHPNISCVTIDWIFDSVEKGFALPHEKYKVKAMTSTPTKEDENADPNFSTVSSIGFSRIQKTLTNNSIDCTNIDFPTPFKQPTRNKRKSEEDLNMDNIDIKKVKNAGNFLDGCSIYVTGFSPAYKDKLNKIVNISGATRYDSYSTRVSHVIVGDPKAPEVKEIMQTNSGCYLLNPSWLLESVEQKKPADEEKYSINNITDGIKEMNSRSVVHEDVENFSSLCNGIYKQSFNDKVEADPTVVDHEKEDSLTQKYLHNAIVNKNNEEDTLAKILNNKKIPTLQNTEDFHCPMPNEGSESTSFHPENTSTQLSETATDTSNYDIPPIFKHLKLLLYDLDIERLENYKKNIIMAQGTVIVNQPDKICDYAVLSVNVNELPKFSAKQIVSEFWLIDCMEKEALCDDIQYYHRVIVSNLSTQEKCPLEDCVVTLSGYSGTEREYLKYVILTLGATCQEVLSRKTLPEKNILASTHLVCPEPSGKKYDAAVKWNIFVGNKNWLLECLKTRTKIAIDNFSIQEKSSHQMSTHVEEMHNSVPNRSSVSTPTRPKPIEDDSFKTPKDQIYKMKGINTPAPCSQVTPINKILQEAINNKILPTPPTSSQPCPITNIQTPDTPLGAFIRPNPSPSLRKEMQMYVNSFPDFEFPKRRDSTPLSDLKKRLWDKALGRGEYTEKNAGSSEQDEVFNVKTDENQPTIEYTVVHQKLQELQQRVMAKGVSSADKKWNRTFEASTNVPGVEKSHSEIQSQICTVGWDYGEQLPKTKVFMVSGFQGDQRVQIISDLESLGALFAKSDGYDEAATHLICSKPGKNEKTLASMAAGKWILHISYVEKSLNAGHLLDEEEFEFGNPKAKSNIFYEERESCICFWRREIARRGYGAFNDIRAIVIAENREPILKVIKAGGGAVVNVQPPFYESIHATHCFIELKSVKDYSKLVVLAQQGIKCLNTIYIHDFLWRNQKNEIDYIIPYLSKYCK</sequence>
<evidence type="ECO:0000313" key="4">
    <source>
        <dbReference type="EMBL" id="KAL1509318.1"/>
    </source>
</evidence>